<dbReference type="AlphaFoldDB" id="A0A1F6T971"/>
<feature type="active site" evidence="4">
    <location>
        <position position="39"/>
    </location>
</feature>
<feature type="active site" evidence="4">
    <location>
        <position position="21"/>
    </location>
</feature>
<comment type="similarity">
    <text evidence="1 5">Belongs to the acylphosphatase family.</text>
</comment>
<reference evidence="7 8" key="1">
    <citation type="journal article" date="2016" name="Nat. Commun.">
        <title>Thousands of microbial genomes shed light on interconnected biogeochemical processes in an aquifer system.</title>
        <authorList>
            <person name="Anantharaman K."/>
            <person name="Brown C.T."/>
            <person name="Hug L.A."/>
            <person name="Sharon I."/>
            <person name="Castelle C.J."/>
            <person name="Probst A.J."/>
            <person name="Thomas B.C."/>
            <person name="Singh A."/>
            <person name="Wilkins M.J."/>
            <person name="Karaoz U."/>
            <person name="Brodie E.L."/>
            <person name="Williams K.H."/>
            <person name="Hubbard S.S."/>
            <person name="Banfield J.F."/>
        </authorList>
    </citation>
    <scope>NUCLEOTIDE SEQUENCE [LARGE SCALE GENOMIC DNA]</scope>
</reference>
<dbReference type="PANTHER" id="PTHR47268:SF4">
    <property type="entry name" value="ACYLPHOSPHATASE"/>
    <property type="match status" value="1"/>
</dbReference>
<dbReference type="Gene3D" id="3.30.70.100">
    <property type="match status" value="1"/>
</dbReference>
<dbReference type="PRINTS" id="PR00112">
    <property type="entry name" value="ACYLPHPHTASE"/>
</dbReference>
<dbReference type="InterPro" id="IPR017968">
    <property type="entry name" value="Acylphosphatase_CS"/>
</dbReference>
<dbReference type="NCBIfam" id="NF011022">
    <property type="entry name" value="PRK14451.1"/>
    <property type="match status" value="1"/>
</dbReference>
<dbReference type="InterPro" id="IPR001792">
    <property type="entry name" value="Acylphosphatase-like_dom"/>
</dbReference>
<dbReference type="PROSITE" id="PS00151">
    <property type="entry name" value="ACYLPHOSPHATASE_2"/>
    <property type="match status" value="1"/>
</dbReference>
<comment type="catalytic activity">
    <reaction evidence="3 4">
        <text>an acyl phosphate + H2O = a carboxylate + phosphate + H(+)</text>
        <dbReference type="Rhea" id="RHEA:14965"/>
        <dbReference type="ChEBI" id="CHEBI:15377"/>
        <dbReference type="ChEBI" id="CHEBI:15378"/>
        <dbReference type="ChEBI" id="CHEBI:29067"/>
        <dbReference type="ChEBI" id="CHEBI:43474"/>
        <dbReference type="ChEBI" id="CHEBI:59918"/>
        <dbReference type="EC" id="3.6.1.7"/>
    </reaction>
</comment>
<protein>
    <recommendedName>
        <fullName evidence="2 4">acylphosphatase</fullName>
        <ecNumber evidence="2 4">3.6.1.7</ecNumber>
    </recommendedName>
</protein>
<evidence type="ECO:0000256" key="3">
    <source>
        <dbReference type="ARBA" id="ARBA00047645"/>
    </source>
</evidence>
<dbReference type="Proteomes" id="UP000177925">
    <property type="component" value="Unassembled WGS sequence"/>
</dbReference>
<evidence type="ECO:0000256" key="1">
    <source>
        <dbReference type="ARBA" id="ARBA00005614"/>
    </source>
</evidence>
<dbReference type="GO" id="GO:0003998">
    <property type="term" value="F:acylphosphatase activity"/>
    <property type="evidence" value="ECO:0007669"/>
    <property type="project" value="UniProtKB-EC"/>
</dbReference>
<keyword evidence="4" id="KW-0378">Hydrolase</keyword>
<dbReference type="EMBL" id="MFSS01000121">
    <property type="protein sequence ID" value="OGI41662.1"/>
    <property type="molecule type" value="Genomic_DNA"/>
</dbReference>
<dbReference type="NCBIfam" id="NF011000">
    <property type="entry name" value="PRK14426.1"/>
    <property type="match status" value="1"/>
</dbReference>
<dbReference type="InterPro" id="IPR036046">
    <property type="entry name" value="Acylphosphatase-like_dom_sf"/>
</dbReference>
<evidence type="ECO:0000256" key="2">
    <source>
        <dbReference type="ARBA" id="ARBA00012150"/>
    </source>
</evidence>
<accession>A0A1F6T971</accession>
<evidence type="ECO:0000313" key="8">
    <source>
        <dbReference type="Proteomes" id="UP000177925"/>
    </source>
</evidence>
<evidence type="ECO:0000256" key="5">
    <source>
        <dbReference type="RuleBase" id="RU004168"/>
    </source>
</evidence>
<feature type="domain" description="Acylphosphatase-like" evidence="6">
    <location>
        <begin position="6"/>
        <end position="92"/>
    </location>
</feature>
<name>A0A1F6T971_9PROT</name>
<organism evidence="7 8">
    <name type="scientific">Candidatus Muproteobacteria bacterium RBG_16_64_11</name>
    <dbReference type="NCBI Taxonomy" id="1817758"/>
    <lineage>
        <taxon>Bacteria</taxon>
        <taxon>Pseudomonadati</taxon>
        <taxon>Pseudomonadota</taxon>
        <taxon>Candidatus Muproteobacteria</taxon>
    </lineage>
</organism>
<dbReference type="InterPro" id="IPR020456">
    <property type="entry name" value="Acylphosphatase"/>
</dbReference>
<dbReference type="EC" id="3.6.1.7" evidence="2 4"/>
<dbReference type="Pfam" id="PF00708">
    <property type="entry name" value="Acylphosphatase"/>
    <property type="match status" value="1"/>
</dbReference>
<dbReference type="SUPFAM" id="SSF54975">
    <property type="entry name" value="Acylphosphatase/BLUF domain-like"/>
    <property type="match status" value="1"/>
</dbReference>
<comment type="caution">
    <text evidence="7">The sequence shown here is derived from an EMBL/GenBank/DDBJ whole genome shotgun (WGS) entry which is preliminary data.</text>
</comment>
<evidence type="ECO:0000259" key="6">
    <source>
        <dbReference type="PROSITE" id="PS51160"/>
    </source>
</evidence>
<evidence type="ECO:0000256" key="4">
    <source>
        <dbReference type="PROSITE-ProRule" id="PRU00520"/>
    </source>
</evidence>
<dbReference type="PANTHER" id="PTHR47268">
    <property type="entry name" value="ACYLPHOSPHATASE"/>
    <property type="match status" value="1"/>
</dbReference>
<gene>
    <name evidence="7" type="ORF">A2150_02920</name>
</gene>
<evidence type="ECO:0000313" key="7">
    <source>
        <dbReference type="EMBL" id="OGI41662.1"/>
    </source>
</evidence>
<dbReference type="PROSITE" id="PS51160">
    <property type="entry name" value="ACYLPHOSPHATASE_3"/>
    <property type="match status" value="1"/>
</dbReference>
<dbReference type="STRING" id="1817758.A2150_02920"/>
<sequence>MTQPVCKRFVVTGRVQGVFYRGAAQDGARRLGLNGWVRNCSDGSVELVACGEARALDELEAWLWRGPSQARVENVVQETVAPQTFSGFELRR</sequence>
<proteinExistence type="inferred from homology"/>